<sequence length="309" mass="32627">MASSVVAWQLHAHHVSSQGAPGGSCPRVFPTSARRSSAVLADHGGRKCCLPARAMRAPWVGESDPDLEVGSRGGGLGLGVLLSRMAASVDAGGEWPRGATSTSSATLHGCRKSASYRGDDRVDVSSPGNGHNDNRGLRSFSPPSLVTLRVEEERLQENGSDTARCLATRLTSARLERQAYGLTNDGASFTGYPVVGVPLSRAPAFVADVQRLRDLNWQAFCALGAYGVLMRYVKASTAYLGKPEDSFAVGVHREPDRRRTQECALNNSVNTRGVLQIAVGARPRPMRTACPSAGSHAPAAPAPTTRAAR</sequence>
<evidence type="ECO:0000256" key="1">
    <source>
        <dbReference type="SAM" id="MobiDB-lite"/>
    </source>
</evidence>
<dbReference type="AlphaFoldDB" id="A0A1E5W489"/>
<organism evidence="2 3">
    <name type="scientific">Dichanthelium oligosanthes</name>
    <dbReference type="NCBI Taxonomy" id="888268"/>
    <lineage>
        <taxon>Eukaryota</taxon>
        <taxon>Viridiplantae</taxon>
        <taxon>Streptophyta</taxon>
        <taxon>Embryophyta</taxon>
        <taxon>Tracheophyta</taxon>
        <taxon>Spermatophyta</taxon>
        <taxon>Magnoliopsida</taxon>
        <taxon>Liliopsida</taxon>
        <taxon>Poales</taxon>
        <taxon>Poaceae</taxon>
        <taxon>PACMAD clade</taxon>
        <taxon>Panicoideae</taxon>
        <taxon>Panicodae</taxon>
        <taxon>Paniceae</taxon>
        <taxon>Dichantheliinae</taxon>
        <taxon>Dichanthelium</taxon>
    </lineage>
</organism>
<name>A0A1E5W489_9POAL</name>
<proteinExistence type="predicted"/>
<evidence type="ECO:0000313" key="3">
    <source>
        <dbReference type="Proteomes" id="UP000095767"/>
    </source>
</evidence>
<dbReference type="STRING" id="888268.A0A1E5W489"/>
<dbReference type="EMBL" id="LWDX02021797">
    <property type="protein sequence ID" value="OEL32213.1"/>
    <property type="molecule type" value="Genomic_DNA"/>
</dbReference>
<dbReference type="Proteomes" id="UP000095767">
    <property type="component" value="Unassembled WGS sequence"/>
</dbReference>
<feature type="region of interest" description="Disordered" evidence="1">
    <location>
        <begin position="92"/>
        <end position="138"/>
    </location>
</feature>
<gene>
    <name evidence="2" type="ORF">BAE44_0006768</name>
</gene>
<dbReference type="OrthoDB" id="610608at2759"/>
<reference evidence="2 3" key="1">
    <citation type="submission" date="2016-09" db="EMBL/GenBank/DDBJ databases">
        <title>The draft genome of Dichanthelium oligosanthes: A C3 panicoid grass species.</title>
        <authorList>
            <person name="Studer A.J."/>
            <person name="Schnable J.C."/>
            <person name="Brutnell T.P."/>
        </authorList>
    </citation>
    <scope>NUCLEOTIDE SEQUENCE [LARGE SCALE GENOMIC DNA]</scope>
    <source>
        <strain evidence="3">cv. Kellogg 1175</strain>
        <tissue evidence="2">Leaf</tissue>
    </source>
</reference>
<feature type="compositionally biased region" description="Low complexity" evidence="1">
    <location>
        <begin position="297"/>
        <end position="309"/>
    </location>
</feature>
<evidence type="ECO:0000313" key="2">
    <source>
        <dbReference type="EMBL" id="OEL32213.1"/>
    </source>
</evidence>
<protein>
    <submittedName>
        <fullName evidence="2">Uncharacterized protein</fullName>
    </submittedName>
</protein>
<feature type="region of interest" description="Disordered" evidence="1">
    <location>
        <begin position="285"/>
        <end position="309"/>
    </location>
</feature>
<comment type="caution">
    <text evidence="2">The sequence shown here is derived from an EMBL/GenBank/DDBJ whole genome shotgun (WGS) entry which is preliminary data.</text>
</comment>
<keyword evidence="3" id="KW-1185">Reference proteome</keyword>
<accession>A0A1E5W489</accession>